<dbReference type="AlphaFoldDB" id="A0A3D9UD88"/>
<dbReference type="Gene3D" id="2.160.20.10">
    <property type="entry name" value="Single-stranded right-handed beta-helix, Pectin lyase-like"/>
    <property type="match status" value="1"/>
</dbReference>
<gene>
    <name evidence="3" type="ORF">BDD26_1992</name>
</gene>
<keyword evidence="4" id="KW-1185">Reference proteome</keyword>
<feature type="domain" description="Filamentous haemagglutinin FhaB/tRNA nuclease CdiA-like TPS" evidence="2">
    <location>
        <begin position="42"/>
        <end position="161"/>
    </location>
</feature>
<feature type="signal peptide" evidence="1">
    <location>
        <begin position="1"/>
        <end position="27"/>
    </location>
</feature>
<dbReference type="EMBL" id="QTUB01000001">
    <property type="protein sequence ID" value="REF27236.1"/>
    <property type="molecule type" value="Genomic_DNA"/>
</dbReference>
<evidence type="ECO:0000313" key="3">
    <source>
        <dbReference type="EMBL" id="REF27236.1"/>
    </source>
</evidence>
<dbReference type="Pfam" id="PF05860">
    <property type="entry name" value="TPS"/>
    <property type="match status" value="1"/>
</dbReference>
<organism evidence="3 4">
    <name type="scientific">Xenorhabdus cabanillasii</name>
    <dbReference type="NCBI Taxonomy" id="351673"/>
    <lineage>
        <taxon>Bacteria</taxon>
        <taxon>Pseudomonadati</taxon>
        <taxon>Pseudomonadota</taxon>
        <taxon>Gammaproteobacteria</taxon>
        <taxon>Enterobacterales</taxon>
        <taxon>Morganellaceae</taxon>
        <taxon>Xenorhabdus</taxon>
    </lineage>
</organism>
<evidence type="ECO:0000313" key="4">
    <source>
        <dbReference type="Proteomes" id="UP000256294"/>
    </source>
</evidence>
<dbReference type="Proteomes" id="UP000256294">
    <property type="component" value="Unassembled WGS sequence"/>
</dbReference>
<evidence type="ECO:0000259" key="2">
    <source>
        <dbReference type="SMART" id="SM00912"/>
    </source>
</evidence>
<dbReference type="RefSeq" id="WP_115826428.1">
    <property type="nucleotide sequence ID" value="NZ_QTUB01000001.1"/>
</dbReference>
<dbReference type="InterPro" id="IPR008638">
    <property type="entry name" value="FhaB/CdiA-like_TPS"/>
</dbReference>
<sequence>MKNIRIFTKITSISILSLLVSTNLAFANDIILNDSSTQVNQVNNVPVIDIAAPTLNGMSRNTYKEFNVEEQELVFNNSIDSVNSQLVGQLNKNPNLRDRPAILIVNEVVGGNQSQLKGVVETVGNAATLIITNPNSVFLDGAKFISNETFISTGKPTFNKKDLLSLDVTKGKVTIGEKGLDSDNLVVFSRSLQVNGKINADTITAMVGPNSFSMKIPGMCTGCKDTSAVFAKQNKDFIINVFHGTTGTRP</sequence>
<protein>
    <submittedName>
        <fullName evidence="3">Filamentous hemagglutinin family protein</fullName>
    </submittedName>
</protein>
<dbReference type="InterPro" id="IPR012334">
    <property type="entry name" value="Pectin_lyas_fold"/>
</dbReference>
<accession>A0A3D9UD88</accession>
<feature type="chain" id="PRO_5017641258" evidence="1">
    <location>
        <begin position="28"/>
        <end position="250"/>
    </location>
</feature>
<evidence type="ECO:0000256" key="1">
    <source>
        <dbReference type="SAM" id="SignalP"/>
    </source>
</evidence>
<keyword evidence="1" id="KW-0732">Signal</keyword>
<proteinExistence type="predicted"/>
<dbReference type="InterPro" id="IPR011050">
    <property type="entry name" value="Pectin_lyase_fold/virulence"/>
</dbReference>
<name>A0A3D9UD88_9GAMM</name>
<dbReference type="NCBIfam" id="TIGR01901">
    <property type="entry name" value="adhes_NPXG"/>
    <property type="match status" value="1"/>
</dbReference>
<comment type="caution">
    <text evidence="3">The sequence shown here is derived from an EMBL/GenBank/DDBJ whole genome shotgun (WGS) entry which is preliminary data.</text>
</comment>
<dbReference type="SMART" id="SM00912">
    <property type="entry name" value="Haemagg_act"/>
    <property type="match status" value="1"/>
</dbReference>
<reference evidence="3 4" key="1">
    <citation type="submission" date="2018-08" db="EMBL/GenBank/DDBJ databases">
        <title>Genomic Encyclopedia of Archaeal and Bacterial Type Strains, Phase II (KMG-II): from individual species to whole genera.</title>
        <authorList>
            <person name="Goeker M."/>
        </authorList>
    </citation>
    <scope>NUCLEOTIDE SEQUENCE [LARGE SCALE GENOMIC DNA]</scope>
    <source>
        <strain evidence="3 4">DSM 17905</strain>
    </source>
</reference>
<dbReference type="SUPFAM" id="SSF51126">
    <property type="entry name" value="Pectin lyase-like"/>
    <property type="match status" value="1"/>
</dbReference>